<accession>A0ABQ1WAZ0</accession>
<sequence>MKENKQPLTQAIQQLGVVGGQLFRRFPLFMFAIVGILGFAAYSIINNNEGMQIFLCVLISITSFIIFMKTSSYGETILSFMLGILTISTIDWDENNELIFIIVFVLFNVLLFIGTSIKLHAQVETILTHAATFIDLRNYKKVYKELQDLLRTGTKGGQLGALNKAESIRFIAYLGIPVSEMGYSLNAIEIIKVVNNIELRQALNYFRAIYFFKLRTANYNSFEAILDTFFNQLKTIPLSPEEFLIIFDKTKRTVISHEITLDQYFSNLRNLLLSGADEDEIVNVLSKSRV</sequence>
<feature type="transmembrane region" description="Helical" evidence="1">
    <location>
        <begin position="98"/>
        <end position="117"/>
    </location>
</feature>
<feature type="transmembrane region" description="Helical" evidence="1">
    <location>
        <begin position="26"/>
        <end position="45"/>
    </location>
</feature>
<keyword evidence="1" id="KW-1133">Transmembrane helix</keyword>
<name>A0ABQ1WAZ0_9BACT</name>
<gene>
    <name evidence="2" type="ORF">GCM10011323_26130</name>
</gene>
<evidence type="ECO:0000313" key="3">
    <source>
        <dbReference type="Proteomes" id="UP000634043"/>
    </source>
</evidence>
<dbReference type="RefSeq" id="WP_188501967.1">
    <property type="nucleotide sequence ID" value="NZ_BMFP01000005.1"/>
</dbReference>
<organism evidence="2 3">
    <name type="scientific">Pontibacter amylolyticus</name>
    <dbReference type="NCBI Taxonomy" id="1424080"/>
    <lineage>
        <taxon>Bacteria</taxon>
        <taxon>Pseudomonadati</taxon>
        <taxon>Bacteroidota</taxon>
        <taxon>Cytophagia</taxon>
        <taxon>Cytophagales</taxon>
        <taxon>Hymenobacteraceae</taxon>
        <taxon>Pontibacter</taxon>
    </lineage>
</organism>
<evidence type="ECO:0008006" key="4">
    <source>
        <dbReference type="Google" id="ProtNLM"/>
    </source>
</evidence>
<reference evidence="3" key="1">
    <citation type="journal article" date="2019" name="Int. J. Syst. Evol. Microbiol.">
        <title>The Global Catalogue of Microorganisms (GCM) 10K type strain sequencing project: providing services to taxonomists for standard genome sequencing and annotation.</title>
        <authorList>
            <consortium name="The Broad Institute Genomics Platform"/>
            <consortium name="The Broad Institute Genome Sequencing Center for Infectious Disease"/>
            <person name="Wu L."/>
            <person name="Ma J."/>
        </authorList>
    </citation>
    <scope>NUCLEOTIDE SEQUENCE [LARGE SCALE GENOMIC DNA]</scope>
    <source>
        <strain evidence="3">CGMCC 1.12749</strain>
    </source>
</reference>
<feature type="transmembrane region" description="Helical" evidence="1">
    <location>
        <begin position="51"/>
        <end position="68"/>
    </location>
</feature>
<evidence type="ECO:0000313" key="2">
    <source>
        <dbReference type="EMBL" id="GGG20943.1"/>
    </source>
</evidence>
<evidence type="ECO:0000256" key="1">
    <source>
        <dbReference type="SAM" id="Phobius"/>
    </source>
</evidence>
<keyword evidence="3" id="KW-1185">Reference proteome</keyword>
<keyword evidence="1" id="KW-0812">Transmembrane</keyword>
<keyword evidence="1" id="KW-0472">Membrane</keyword>
<proteinExistence type="predicted"/>
<protein>
    <recommendedName>
        <fullName evidence="4">FUSC family protein</fullName>
    </recommendedName>
</protein>
<comment type="caution">
    <text evidence="2">The sequence shown here is derived from an EMBL/GenBank/DDBJ whole genome shotgun (WGS) entry which is preliminary data.</text>
</comment>
<dbReference type="Proteomes" id="UP000634043">
    <property type="component" value="Unassembled WGS sequence"/>
</dbReference>
<dbReference type="EMBL" id="BMFP01000005">
    <property type="protein sequence ID" value="GGG20943.1"/>
    <property type="molecule type" value="Genomic_DNA"/>
</dbReference>